<organism evidence="3 4">
    <name type="scientific">Pleurodeles waltl</name>
    <name type="common">Iberian ribbed newt</name>
    <dbReference type="NCBI Taxonomy" id="8319"/>
    <lineage>
        <taxon>Eukaryota</taxon>
        <taxon>Metazoa</taxon>
        <taxon>Chordata</taxon>
        <taxon>Craniata</taxon>
        <taxon>Vertebrata</taxon>
        <taxon>Euteleostomi</taxon>
        <taxon>Amphibia</taxon>
        <taxon>Batrachia</taxon>
        <taxon>Caudata</taxon>
        <taxon>Salamandroidea</taxon>
        <taxon>Salamandridae</taxon>
        <taxon>Pleurodelinae</taxon>
        <taxon>Pleurodeles</taxon>
    </lineage>
</organism>
<dbReference type="SMART" id="SM00349">
    <property type="entry name" value="KRAB"/>
    <property type="match status" value="1"/>
</dbReference>
<dbReference type="SUPFAM" id="SSF109640">
    <property type="entry name" value="KRAB domain (Kruppel-associated box)"/>
    <property type="match status" value="1"/>
</dbReference>
<reference evidence="3" key="1">
    <citation type="journal article" date="2022" name="bioRxiv">
        <title>Sequencing and chromosome-scale assembly of the giantPleurodeles waltlgenome.</title>
        <authorList>
            <person name="Brown T."/>
            <person name="Elewa A."/>
            <person name="Iarovenko S."/>
            <person name="Subramanian E."/>
            <person name="Araus A.J."/>
            <person name="Petzold A."/>
            <person name="Susuki M."/>
            <person name="Suzuki K.-i.T."/>
            <person name="Hayashi T."/>
            <person name="Toyoda A."/>
            <person name="Oliveira C."/>
            <person name="Osipova E."/>
            <person name="Leigh N.D."/>
            <person name="Simon A."/>
            <person name="Yun M.H."/>
        </authorList>
    </citation>
    <scope>NUCLEOTIDE SEQUENCE</scope>
    <source>
        <strain evidence="3">20211129_DDA</strain>
        <tissue evidence="3">Liver</tissue>
    </source>
</reference>
<gene>
    <name evidence="3" type="ORF">NDU88_004965</name>
</gene>
<evidence type="ECO:0000259" key="2">
    <source>
        <dbReference type="PROSITE" id="PS50805"/>
    </source>
</evidence>
<dbReference type="AlphaFoldDB" id="A0AAV7MXV9"/>
<sequence>MEKYIQCQGKEISGKNTGEVKFRDVAACFSEEEWELLPHWQKNFYRNVMKEIHQTLVLLGYQIVNPSILLRIYKVKEEYIQDTLDVERTDLHYPIEAFHPAVSPDILFRVTHEEESYYSNHQSTEEIGLSGRLSSCKPIVQGDFGDSFYSRDFSEMSRDLNQLCQEPSSHACAGWDNTQRHVPHQEIAMDDTKKDLCLRSEVKLPMRMMGHPDEGGESSTFQTIAEQVAIPDILVVKVKEEEEIDGGGHQDCDSQDSIPTPTEIDVIGKEFVDYETLDQFVASLGKQQNVVFLKKDCRTVETFNKRVAVDQRKYNMKFKYAYIKYVCKHFGDYKSKSTGIRPNQRTFKIGCNAKIYASVDRVKDVFVIKQAVLEHKHHGPMNFPEKSREKRSIRKRRNNTVR</sequence>
<feature type="region of interest" description="Disordered" evidence="1">
    <location>
        <begin position="378"/>
        <end position="402"/>
    </location>
</feature>
<dbReference type="EMBL" id="JANPWB010000013">
    <property type="protein sequence ID" value="KAJ1107575.1"/>
    <property type="molecule type" value="Genomic_DNA"/>
</dbReference>
<dbReference type="GO" id="GO:0006355">
    <property type="term" value="P:regulation of DNA-templated transcription"/>
    <property type="evidence" value="ECO:0007669"/>
    <property type="project" value="InterPro"/>
</dbReference>
<evidence type="ECO:0000313" key="3">
    <source>
        <dbReference type="EMBL" id="KAJ1107575.1"/>
    </source>
</evidence>
<dbReference type="Pfam" id="PF01352">
    <property type="entry name" value="KRAB"/>
    <property type="match status" value="1"/>
</dbReference>
<dbReference type="PROSITE" id="PS50805">
    <property type="entry name" value="KRAB"/>
    <property type="match status" value="1"/>
</dbReference>
<protein>
    <recommendedName>
        <fullName evidence="2">KRAB domain-containing protein</fullName>
    </recommendedName>
</protein>
<dbReference type="Pfam" id="PF21599">
    <property type="entry name" value="ZSWIM3_N"/>
    <property type="match status" value="1"/>
</dbReference>
<evidence type="ECO:0000313" key="4">
    <source>
        <dbReference type="Proteomes" id="UP001066276"/>
    </source>
</evidence>
<evidence type="ECO:0000256" key="1">
    <source>
        <dbReference type="SAM" id="MobiDB-lite"/>
    </source>
</evidence>
<dbReference type="Proteomes" id="UP001066276">
    <property type="component" value="Chromosome 9"/>
</dbReference>
<dbReference type="InterPro" id="IPR048325">
    <property type="entry name" value="ZSWIM3_N"/>
</dbReference>
<dbReference type="InterPro" id="IPR036051">
    <property type="entry name" value="KRAB_dom_sf"/>
</dbReference>
<dbReference type="PANTHER" id="PTHR31569">
    <property type="entry name" value="SWIM-TYPE DOMAIN-CONTAINING PROTEIN"/>
    <property type="match status" value="1"/>
</dbReference>
<feature type="domain" description="KRAB" evidence="2">
    <location>
        <begin position="20"/>
        <end position="91"/>
    </location>
</feature>
<feature type="compositionally biased region" description="Basic residues" evidence="1">
    <location>
        <begin position="391"/>
        <end position="402"/>
    </location>
</feature>
<comment type="caution">
    <text evidence="3">The sequence shown here is derived from an EMBL/GenBank/DDBJ whole genome shotgun (WGS) entry which is preliminary data.</text>
</comment>
<proteinExistence type="predicted"/>
<name>A0AAV7MXV9_PLEWA</name>
<dbReference type="CDD" id="cd07765">
    <property type="entry name" value="KRAB_A-box"/>
    <property type="match status" value="1"/>
</dbReference>
<dbReference type="Gene3D" id="6.10.140.140">
    <property type="match status" value="1"/>
</dbReference>
<dbReference type="InterPro" id="IPR001909">
    <property type="entry name" value="KRAB"/>
</dbReference>
<accession>A0AAV7MXV9</accession>
<keyword evidence="4" id="KW-1185">Reference proteome</keyword>
<dbReference type="PANTHER" id="PTHR31569:SF4">
    <property type="entry name" value="SWIM-TYPE DOMAIN-CONTAINING PROTEIN"/>
    <property type="match status" value="1"/>
</dbReference>
<dbReference type="InterPro" id="IPR052579">
    <property type="entry name" value="Zinc_finger_SWIM"/>
</dbReference>